<comment type="caution">
    <text evidence="2">The sequence shown here is derived from an EMBL/GenBank/DDBJ whole genome shotgun (WGS) entry which is preliminary data.</text>
</comment>
<dbReference type="Pfam" id="PF02350">
    <property type="entry name" value="Epimerase_2"/>
    <property type="match status" value="1"/>
</dbReference>
<dbReference type="Gene3D" id="3.40.50.2000">
    <property type="entry name" value="Glycogen Phosphorylase B"/>
    <property type="match status" value="2"/>
</dbReference>
<dbReference type="InterPro" id="IPR020004">
    <property type="entry name" value="UDP-GlcNAc_Epase"/>
</dbReference>
<organism evidence="2 3">
    <name type="scientific">Candidatus Yanofskybacteria bacterium RIFCSPHIGHO2_02_FULL_39_10</name>
    <dbReference type="NCBI Taxonomy" id="1802674"/>
    <lineage>
        <taxon>Bacteria</taxon>
        <taxon>Candidatus Yanofskyibacteriota</taxon>
    </lineage>
</organism>
<dbReference type="PANTHER" id="PTHR43174:SF3">
    <property type="entry name" value="UDP-N-ACETYLGLUCOSAMINE 2-EPIMERASE"/>
    <property type="match status" value="1"/>
</dbReference>
<dbReference type="CDD" id="cd03786">
    <property type="entry name" value="GTB_UDP-GlcNAc_2-Epimerase"/>
    <property type="match status" value="1"/>
</dbReference>
<evidence type="ECO:0000259" key="1">
    <source>
        <dbReference type="Pfam" id="PF02350"/>
    </source>
</evidence>
<dbReference type="InterPro" id="IPR003331">
    <property type="entry name" value="UDP_GlcNAc_Epimerase_2_dom"/>
</dbReference>
<dbReference type="NCBIfam" id="TIGR03568">
    <property type="entry name" value="NeuC_NnaA"/>
    <property type="match status" value="1"/>
</dbReference>
<dbReference type="Proteomes" id="UP000178908">
    <property type="component" value="Unassembled WGS sequence"/>
</dbReference>
<reference evidence="2 3" key="1">
    <citation type="journal article" date="2016" name="Nat. Commun.">
        <title>Thousands of microbial genomes shed light on interconnected biogeochemical processes in an aquifer system.</title>
        <authorList>
            <person name="Anantharaman K."/>
            <person name="Brown C.T."/>
            <person name="Hug L.A."/>
            <person name="Sharon I."/>
            <person name="Castelle C.J."/>
            <person name="Probst A.J."/>
            <person name="Thomas B.C."/>
            <person name="Singh A."/>
            <person name="Wilkins M.J."/>
            <person name="Karaoz U."/>
            <person name="Brodie E.L."/>
            <person name="Williams K.H."/>
            <person name="Hubbard S.S."/>
            <person name="Banfield J.F."/>
        </authorList>
    </citation>
    <scope>NUCLEOTIDE SEQUENCE [LARGE SCALE GENOMIC DNA]</scope>
</reference>
<evidence type="ECO:0000313" key="2">
    <source>
        <dbReference type="EMBL" id="OGN09636.1"/>
    </source>
</evidence>
<gene>
    <name evidence="2" type="ORF">A3C61_01510</name>
</gene>
<dbReference type="GO" id="GO:0006047">
    <property type="term" value="P:UDP-N-acetylglucosamine metabolic process"/>
    <property type="evidence" value="ECO:0007669"/>
    <property type="project" value="InterPro"/>
</dbReference>
<protein>
    <submittedName>
        <fullName evidence="2">UDP-N-acetyl-D-glucosamine 2-epimerase, UDP-hydrolysing</fullName>
    </submittedName>
</protein>
<evidence type="ECO:0000313" key="3">
    <source>
        <dbReference type="Proteomes" id="UP000178908"/>
    </source>
</evidence>
<dbReference type="AlphaFoldDB" id="A0A1F8FBK7"/>
<dbReference type="EMBL" id="MGJO01000017">
    <property type="protein sequence ID" value="OGN09636.1"/>
    <property type="molecule type" value="Genomic_DNA"/>
</dbReference>
<feature type="domain" description="UDP-N-acetylglucosamine 2-epimerase" evidence="1">
    <location>
        <begin position="25"/>
        <end position="367"/>
    </location>
</feature>
<name>A0A1F8FBK7_9BACT</name>
<proteinExistence type="predicted"/>
<accession>A0A1F8FBK7</accession>
<dbReference type="SUPFAM" id="SSF53756">
    <property type="entry name" value="UDP-Glycosyltransferase/glycogen phosphorylase"/>
    <property type="match status" value="1"/>
</dbReference>
<dbReference type="PANTHER" id="PTHR43174">
    <property type="entry name" value="UDP-N-ACETYLGLUCOSAMINE 2-EPIMERASE"/>
    <property type="match status" value="1"/>
</dbReference>
<sequence>MNKKKIAYITGTRADFGLMTPILRAVQKSKKFDLKIYMTGAHLMKELGNTSKEVLKEFPNAKIVPAIFPHSDRGMAEFTGNFITKLTKKLSSDKPDLVLVLGDRVEMLCTAVACTYLGIPIGHIHGGDKSTTVDDSARHAITKLAAIHFPATQEAAQRIRKMGEETKRIHIVGAPALDVILNENFPNRKKLFEQLSLDPNQKLILLTQHPVTENYERAGWQVQKTISAIRDFNLPVIAIYPHPDKGGKRIIDVLEKEKNINPRFRVFPSLPYRQFLALEREVSVWLGNSSAQVIESASFKTPVVLVGNRQDGRLRGKNVINVSYNRKEISKAIHKSLYDKKYLAELSKIKNPWGDGKTGPRVAKILENTIIDSGLLTKQVTY</sequence>
<dbReference type="GO" id="GO:0004553">
    <property type="term" value="F:hydrolase activity, hydrolyzing O-glycosyl compounds"/>
    <property type="evidence" value="ECO:0007669"/>
    <property type="project" value="InterPro"/>
</dbReference>
<dbReference type="InterPro" id="IPR029767">
    <property type="entry name" value="WecB-like"/>
</dbReference>